<dbReference type="AlphaFoldDB" id="A0A518G6G2"/>
<keyword evidence="3" id="KW-1185">Reference proteome</keyword>
<feature type="region of interest" description="Disordered" evidence="1">
    <location>
        <begin position="280"/>
        <end position="350"/>
    </location>
</feature>
<reference evidence="2 3" key="1">
    <citation type="submission" date="2019-02" db="EMBL/GenBank/DDBJ databases">
        <title>Deep-cultivation of Planctomycetes and their phenomic and genomic characterization uncovers novel biology.</title>
        <authorList>
            <person name="Wiegand S."/>
            <person name="Jogler M."/>
            <person name="Boedeker C."/>
            <person name="Pinto D."/>
            <person name="Vollmers J."/>
            <person name="Rivas-Marin E."/>
            <person name="Kohn T."/>
            <person name="Peeters S.H."/>
            <person name="Heuer A."/>
            <person name="Rast P."/>
            <person name="Oberbeckmann S."/>
            <person name="Bunk B."/>
            <person name="Jeske O."/>
            <person name="Meyerdierks A."/>
            <person name="Storesund J.E."/>
            <person name="Kallscheuer N."/>
            <person name="Luecker S."/>
            <person name="Lage O.M."/>
            <person name="Pohl T."/>
            <person name="Merkel B.J."/>
            <person name="Hornburger P."/>
            <person name="Mueller R.-W."/>
            <person name="Bruemmer F."/>
            <person name="Labrenz M."/>
            <person name="Spormann A.M."/>
            <person name="Op den Camp H."/>
            <person name="Overmann J."/>
            <person name="Amann R."/>
            <person name="Jetten M.S.M."/>
            <person name="Mascher T."/>
            <person name="Medema M.H."/>
            <person name="Devos D.P."/>
            <person name="Kaster A.-K."/>
            <person name="Ovreas L."/>
            <person name="Rohde M."/>
            <person name="Galperin M.Y."/>
            <person name="Jogler C."/>
        </authorList>
    </citation>
    <scope>NUCLEOTIDE SEQUENCE [LARGE SCALE GENOMIC DNA]</scope>
    <source>
        <strain evidence="2 3">Q31a</strain>
    </source>
</reference>
<gene>
    <name evidence="2" type="ORF">Q31a_24670</name>
</gene>
<evidence type="ECO:0008006" key="4">
    <source>
        <dbReference type="Google" id="ProtNLM"/>
    </source>
</evidence>
<accession>A0A518G6G2</accession>
<dbReference type="OrthoDB" id="276786at2"/>
<dbReference type="Proteomes" id="UP000318017">
    <property type="component" value="Chromosome"/>
</dbReference>
<evidence type="ECO:0000313" key="3">
    <source>
        <dbReference type="Proteomes" id="UP000318017"/>
    </source>
</evidence>
<name>A0A518G6G2_9BACT</name>
<feature type="compositionally biased region" description="Low complexity" evidence="1">
    <location>
        <begin position="282"/>
        <end position="308"/>
    </location>
</feature>
<evidence type="ECO:0000256" key="1">
    <source>
        <dbReference type="SAM" id="MobiDB-lite"/>
    </source>
</evidence>
<dbReference type="KEGG" id="ahel:Q31a_24670"/>
<dbReference type="EMBL" id="CP036298">
    <property type="protein sequence ID" value="QDV24154.1"/>
    <property type="molecule type" value="Genomic_DNA"/>
</dbReference>
<evidence type="ECO:0000313" key="2">
    <source>
        <dbReference type="EMBL" id="QDV24154.1"/>
    </source>
</evidence>
<protein>
    <recommendedName>
        <fullName evidence="4">Anaphase-promoting complex, cyclosome, subunit 3</fullName>
    </recommendedName>
</protein>
<proteinExistence type="predicted"/>
<dbReference type="RefSeq" id="WP_145077612.1">
    <property type="nucleotide sequence ID" value="NZ_CP036298.1"/>
</dbReference>
<organism evidence="2 3">
    <name type="scientific">Aureliella helgolandensis</name>
    <dbReference type="NCBI Taxonomy" id="2527968"/>
    <lineage>
        <taxon>Bacteria</taxon>
        <taxon>Pseudomonadati</taxon>
        <taxon>Planctomycetota</taxon>
        <taxon>Planctomycetia</taxon>
        <taxon>Pirellulales</taxon>
        <taxon>Pirellulaceae</taxon>
        <taxon>Aureliella</taxon>
    </lineage>
</organism>
<sequence length="368" mass="41297">MSDATCPTRTLLLWGVGFIILANGQPTCCSIAQAIPGGSTETQAYQDLRKAASWDWPEVAIFEQHLLSYMDQRELDEAGRAEVQSFWQSTAEQTTGDSFLNRLIESAALIEPRIAKVYGSLSDVSSPVLEPGELPWLTSDVPGWMQDTLRLAIGRAFAQRRMYDEALETLAGLEVGQVCDPASLIFYRAVSEHHLLKKDSCLAHLEQLLEREEELPTRYALLAKLMLSDIQPLESDSLDEVSRMMRDVERRLDLGRAGTRVRDQEEEIVSKLDKMIEKIEEQMQQQQSQSQQNGSAQQSQSQGMQDSQIAGGSGPGDVDQKDNGNRSGWGNLPPAQRQQALQRLTEELPSHYRDVIEGYFRQLAKENR</sequence>